<keyword evidence="8 11" id="KW-0067">ATP-binding</keyword>
<feature type="binding site" evidence="11">
    <location>
        <position position="159"/>
    </location>
    <ligand>
        <name>ATP</name>
        <dbReference type="ChEBI" id="CHEBI:30616"/>
    </ligand>
</feature>
<evidence type="ECO:0000256" key="5">
    <source>
        <dbReference type="ARBA" id="ARBA00022723"/>
    </source>
</evidence>
<dbReference type="Gene3D" id="3.30.460.10">
    <property type="entry name" value="Beta Polymerase, domain 2"/>
    <property type="match status" value="1"/>
</dbReference>
<evidence type="ECO:0000256" key="11">
    <source>
        <dbReference type="HAMAP-Rule" id="MF_01263"/>
    </source>
</evidence>
<dbReference type="GO" id="GO:0000049">
    <property type="term" value="F:tRNA binding"/>
    <property type="evidence" value="ECO:0007669"/>
    <property type="project" value="UniProtKB-UniRule"/>
</dbReference>
<feature type="binding site" evidence="11">
    <location>
        <position position="44"/>
    </location>
    <ligand>
        <name>Mg(2+)</name>
        <dbReference type="ChEBI" id="CHEBI:18420"/>
    </ligand>
</feature>
<evidence type="ECO:0000256" key="10">
    <source>
        <dbReference type="ARBA" id="ARBA00022884"/>
    </source>
</evidence>
<feature type="binding site" evidence="11">
    <location>
        <position position="165"/>
    </location>
    <ligand>
        <name>ATP</name>
        <dbReference type="ChEBI" id="CHEBI:30616"/>
    </ligand>
</feature>
<dbReference type="EC" id="2.7.7.72" evidence="11"/>
<comment type="miscellaneous">
    <text evidence="11">A single active site specifically recognizes both ATP and CTP and is responsible for their addition.</text>
</comment>
<dbReference type="Gene3D" id="1.10.3090.10">
    <property type="entry name" value="cca-adding enzyme, domain 2"/>
    <property type="match status" value="1"/>
</dbReference>
<dbReference type="PANTHER" id="PTHR46173:SF1">
    <property type="entry name" value="CCA TRNA NUCLEOTIDYLTRANSFERASE 1, MITOCHONDRIAL"/>
    <property type="match status" value="1"/>
</dbReference>
<comment type="subunit">
    <text evidence="11">Homodimer.</text>
</comment>
<feature type="binding site" evidence="11">
    <location>
        <position position="165"/>
    </location>
    <ligand>
        <name>CTP</name>
        <dbReference type="ChEBI" id="CHEBI:37563"/>
    </ligand>
</feature>
<organism evidence="15 16">
    <name type="scientific">Jeotgalibacillus proteolyticus</name>
    <dbReference type="NCBI Taxonomy" id="2082395"/>
    <lineage>
        <taxon>Bacteria</taxon>
        <taxon>Bacillati</taxon>
        <taxon>Bacillota</taxon>
        <taxon>Bacilli</taxon>
        <taxon>Bacillales</taxon>
        <taxon>Caryophanaceae</taxon>
        <taxon>Jeotgalibacillus</taxon>
    </lineage>
</organism>
<dbReference type="OrthoDB" id="9805698at2"/>
<dbReference type="RefSeq" id="WP_104056734.1">
    <property type="nucleotide sequence ID" value="NZ_PREZ01000002.1"/>
</dbReference>
<comment type="catalytic activity">
    <reaction evidence="11">
        <text>a tRNA with a 3' CCA end + 2 CTP + ATP = a tRNA with a 3' CCACCA end + 3 diphosphate</text>
        <dbReference type="Rhea" id="RHEA:76235"/>
        <dbReference type="Rhea" id="RHEA-COMP:10468"/>
        <dbReference type="Rhea" id="RHEA-COMP:18655"/>
        <dbReference type="ChEBI" id="CHEBI:30616"/>
        <dbReference type="ChEBI" id="CHEBI:33019"/>
        <dbReference type="ChEBI" id="CHEBI:37563"/>
        <dbReference type="ChEBI" id="CHEBI:83071"/>
        <dbReference type="ChEBI" id="CHEBI:195187"/>
    </reaction>
</comment>
<feature type="domain" description="Poly A polymerase head" evidence="12">
    <location>
        <begin position="24"/>
        <end position="143"/>
    </location>
</feature>
<feature type="binding site" evidence="11">
    <location>
        <position position="156"/>
    </location>
    <ligand>
        <name>ATP</name>
        <dbReference type="ChEBI" id="CHEBI:30616"/>
    </ligand>
</feature>
<keyword evidence="2 11" id="KW-0808">Transferase</keyword>
<dbReference type="SUPFAM" id="SSF81891">
    <property type="entry name" value="Poly A polymerase C-terminal region-like"/>
    <property type="match status" value="1"/>
</dbReference>
<evidence type="ECO:0000256" key="7">
    <source>
        <dbReference type="ARBA" id="ARBA00022800"/>
    </source>
</evidence>
<feature type="binding site" evidence="11">
    <location>
        <position position="29"/>
    </location>
    <ligand>
        <name>CTP</name>
        <dbReference type="ChEBI" id="CHEBI:37563"/>
    </ligand>
</feature>
<evidence type="ECO:0000256" key="3">
    <source>
        <dbReference type="ARBA" id="ARBA00022694"/>
    </source>
</evidence>
<dbReference type="GO" id="GO:0000287">
    <property type="term" value="F:magnesium ion binding"/>
    <property type="evidence" value="ECO:0007669"/>
    <property type="project" value="UniProtKB-UniRule"/>
</dbReference>
<evidence type="ECO:0000259" key="14">
    <source>
        <dbReference type="Pfam" id="PF13735"/>
    </source>
</evidence>
<evidence type="ECO:0000256" key="9">
    <source>
        <dbReference type="ARBA" id="ARBA00022842"/>
    </source>
</evidence>
<proteinExistence type="inferred from homology"/>
<feature type="binding site" evidence="11">
    <location>
        <position position="156"/>
    </location>
    <ligand>
        <name>CTP</name>
        <dbReference type="ChEBI" id="CHEBI:37563"/>
    </ligand>
</feature>
<dbReference type="InterPro" id="IPR023068">
    <property type="entry name" value="CCA-adding_enz_firmicutes"/>
</dbReference>
<keyword evidence="3 11" id="KW-0819">tRNA processing</keyword>
<dbReference type="SUPFAM" id="SSF81301">
    <property type="entry name" value="Nucleotidyltransferase"/>
    <property type="match status" value="1"/>
</dbReference>
<feature type="binding site" evidence="11">
    <location>
        <position position="113"/>
    </location>
    <ligand>
        <name>CTP</name>
        <dbReference type="ChEBI" id="CHEBI:37563"/>
    </ligand>
</feature>
<feature type="binding site" evidence="11">
    <location>
        <position position="162"/>
    </location>
    <ligand>
        <name>ATP</name>
        <dbReference type="ChEBI" id="CHEBI:30616"/>
    </ligand>
</feature>
<comment type="function">
    <text evidence="11">Catalyzes the addition and repair of the essential 3'-terminal CCA sequence in tRNAs without using a nucleic acid template. Adds these three nucleotides in the order of C, C, and A to the tRNA nucleotide-73, using CTP and ATP as substrates and producing inorganic pyrophosphate. tRNA 3'-terminal CCA addition is required both for tRNA processing and repair. Also involved in tRNA surveillance by mediating tandem CCA addition to generate a CCACCA at the 3' terminus of unstable tRNAs. While stable tRNAs receive only 3'-terminal CCA, unstable tRNAs are marked with CCACCA and rapidly degraded.</text>
</comment>
<dbReference type="Gene3D" id="1.10.246.80">
    <property type="match status" value="1"/>
</dbReference>
<evidence type="ECO:0000259" key="12">
    <source>
        <dbReference type="Pfam" id="PF01743"/>
    </source>
</evidence>
<evidence type="ECO:0000256" key="2">
    <source>
        <dbReference type="ARBA" id="ARBA00022679"/>
    </source>
</evidence>
<dbReference type="InterPro" id="IPR043519">
    <property type="entry name" value="NT_sf"/>
</dbReference>
<dbReference type="InterPro" id="IPR050264">
    <property type="entry name" value="Bact_CCA-adding_enz_type3_sf"/>
</dbReference>
<reference evidence="15 16" key="1">
    <citation type="submission" date="2018-02" db="EMBL/GenBank/DDBJ databases">
        <title>Jeotgalibacillus proteolyticum sp. nov. a protease producing bacterium isolated from ocean sediments of Laizhou Bay.</title>
        <authorList>
            <person name="Li Y."/>
        </authorList>
    </citation>
    <scope>NUCLEOTIDE SEQUENCE [LARGE SCALE GENOMIC DNA]</scope>
    <source>
        <strain evidence="15 16">22-7</strain>
    </source>
</reference>
<feature type="binding site" evidence="11">
    <location>
        <position position="42"/>
    </location>
    <ligand>
        <name>Mg(2+)</name>
        <dbReference type="ChEBI" id="CHEBI:18420"/>
    </ligand>
</feature>
<keyword evidence="9 11" id="KW-0460">Magnesium</keyword>
<dbReference type="AlphaFoldDB" id="A0A2S5GEE3"/>
<dbReference type="GO" id="GO:0004810">
    <property type="term" value="F:CCA tRNA nucleotidyltransferase activity"/>
    <property type="evidence" value="ECO:0007669"/>
    <property type="project" value="UniProtKB-UniRule"/>
</dbReference>
<evidence type="ECO:0000256" key="8">
    <source>
        <dbReference type="ARBA" id="ARBA00022840"/>
    </source>
</evidence>
<evidence type="ECO:0000313" key="16">
    <source>
        <dbReference type="Proteomes" id="UP000239047"/>
    </source>
</evidence>
<feature type="binding site" evidence="11">
    <location>
        <position position="32"/>
    </location>
    <ligand>
        <name>CTP</name>
        <dbReference type="ChEBI" id="CHEBI:37563"/>
    </ligand>
</feature>
<feature type="binding site" evidence="11">
    <location>
        <position position="32"/>
    </location>
    <ligand>
        <name>ATP</name>
        <dbReference type="ChEBI" id="CHEBI:30616"/>
    </ligand>
</feature>
<dbReference type="InterPro" id="IPR032810">
    <property type="entry name" value="CCA-adding_enz_C"/>
</dbReference>
<evidence type="ECO:0000256" key="4">
    <source>
        <dbReference type="ARBA" id="ARBA00022695"/>
    </source>
</evidence>
<evidence type="ECO:0000259" key="13">
    <source>
        <dbReference type="Pfam" id="PF12627"/>
    </source>
</evidence>
<accession>A0A2S5GEE3</accession>
<dbReference type="GO" id="GO:0160016">
    <property type="term" value="F:CCACCA tRNA nucleotidyltransferase activity"/>
    <property type="evidence" value="ECO:0007669"/>
    <property type="project" value="RHEA"/>
</dbReference>
<dbReference type="GO" id="GO:0005524">
    <property type="term" value="F:ATP binding"/>
    <property type="evidence" value="ECO:0007669"/>
    <property type="project" value="UniProtKB-UniRule"/>
</dbReference>
<keyword evidence="16" id="KW-1185">Reference proteome</keyword>
<gene>
    <name evidence="11" type="primary">cca</name>
    <name evidence="15" type="ORF">C4B60_04040</name>
</gene>
<dbReference type="NCBIfam" id="NF009814">
    <property type="entry name" value="PRK13299.1"/>
    <property type="match status" value="1"/>
</dbReference>
<dbReference type="Pfam" id="PF12627">
    <property type="entry name" value="PolyA_pol_RNAbd"/>
    <property type="match status" value="1"/>
</dbReference>
<feature type="domain" description="CCA-adding enzyme C-terminal" evidence="14">
    <location>
        <begin position="250"/>
        <end position="391"/>
    </location>
</feature>
<evidence type="ECO:0000256" key="6">
    <source>
        <dbReference type="ARBA" id="ARBA00022741"/>
    </source>
</evidence>
<comment type="similarity">
    <text evidence="11">Belongs to the tRNA nucleotidyltransferase/poly(A) polymerase family. Bacterial CCA-adding enzyme type 3 subfamily.</text>
</comment>
<dbReference type="Pfam" id="PF01743">
    <property type="entry name" value="PolyA_pol"/>
    <property type="match status" value="1"/>
</dbReference>
<feature type="domain" description="tRNA nucleotidyltransferase/poly(A) polymerase RNA and SrmB- binding" evidence="13">
    <location>
        <begin position="172"/>
        <end position="228"/>
    </location>
</feature>
<comment type="caution">
    <text evidence="15">The sequence shown here is derived from an EMBL/GenBank/DDBJ whole genome shotgun (WGS) entry which is preliminary data.</text>
</comment>
<keyword evidence="6 11" id="KW-0547">Nucleotide-binding</keyword>
<keyword evidence="5 11" id="KW-0479">Metal-binding</keyword>
<keyword evidence="7 11" id="KW-0692">RNA repair</keyword>
<evidence type="ECO:0000313" key="15">
    <source>
        <dbReference type="EMBL" id="PPA71243.1"/>
    </source>
</evidence>
<dbReference type="HAMAP" id="MF_01263">
    <property type="entry name" value="CCA_bact_type3"/>
    <property type="match status" value="1"/>
</dbReference>
<sequence length="397" mass="45520">MKLPSPFTEALPILIKLIDAGFEAYFVGGCVRDFLLKRTINDVDIATSATPAEVTSLFENTVEVGIDHGTVMVIYKGKGFEVTTFRSEGTYSDFRRPDEVSFVLSLEEDLKRRDFTINAMAMTVDLSLIDLFEGRADLKRKQIATVGEAAERFGEDALRMLRGARFSAQLHFSIDDKTKEAMKQHAPLLKHVAVERKRMEMDKLLAGSASEKGLSYLLETGLVRHLPFFPLSAHIIKEISDMDLEALSIDQRWSLLSILFIVEDTEAFLKEWRLSNKRIAYIKKLTELYHLRALEDWEPYRVYHAGESISLETEMLYSVIHHQPADKSKIQEIWEALPIKDKSELDVNGRDLVSWSGRKSGRWVGDALQKIERAVIEKELLNDKIEIKKWVKQWLQK</sequence>
<keyword evidence="10 11" id="KW-0694">RNA-binding</keyword>
<comment type="catalytic activity">
    <reaction evidence="11">
        <text>a tRNA precursor + 2 CTP + ATP = a tRNA with a 3' CCA end + 3 diphosphate</text>
        <dbReference type="Rhea" id="RHEA:14433"/>
        <dbReference type="Rhea" id="RHEA-COMP:10465"/>
        <dbReference type="Rhea" id="RHEA-COMP:10468"/>
        <dbReference type="ChEBI" id="CHEBI:30616"/>
        <dbReference type="ChEBI" id="CHEBI:33019"/>
        <dbReference type="ChEBI" id="CHEBI:37563"/>
        <dbReference type="ChEBI" id="CHEBI:74896"/>
        <dbReference type="ChEBI" id="CHEBI:83071"/>
        <dbReference type="EC" id="2.7.7.72"/>
    </reaction>
</comment>
<feature type="binding site" evidence="11">
    <location>
        <position position="113"/>
    </location>
    <ligand>
        <name>ATP</name>
        <dbReference type="ChEBI" id="CHEBI:30616"/>
    </ligand>
</feature>
<dbReference type="Pfam" id="PF13735">
    <property type="entry name" value="tRNA_NucTran2_2"/>
    <property type="match status" value="1"/>
</dbReference>
<dbReference type="GO" id="GO:0001680">
    <property type="term" value="P:tRNA 3'-terminal CCA addition"/>
    <property type="evidence" value="ECO:0007669"/>
    <property type="project" value="UniProtKB-UniRule"/>
</dbReference>
<dbReference type="CDD" id="cd05398">
    <property type="entry name" value="NT_ClassII-CCAase"/>
    <property type="match status" value="1"/>
</dbReference>
<dbReference type="InterPro" id="IPR002646">
    <property type="entry name" value="PolA_pol_head_dom"/>
</dbReference>
<protein>
    <recommendedName>
        <fullName evidence="11">CCA-adding enzyme</fullName>
        <ecNumber evidence="11">2.7.7.72</ecNumber>
    </recommendedName>
    <alternativeName>
        <fullName evidence="11">CCA tRNA nucleotidyltransferase</fullName>
    </alternativeName>
    <alternativeName>
        <fullName evidence="11">tRNA CCA-pyrophosphorylase</fullName>
    </alternativeName>
    <alternativeName>
        <fullName evidence="11">tRNA adenylyl-/cytidylyl- transferase</fullName>
    </alternativeName>
    <alternativeName>
        <fullName evidence="11">tRNA nucleotidyltransferase</fullName>
    </alternativeName>
    <alternativeName>
        <fullName evidence="11">tRNA-NT</fullName>
    </alternativeName>
</protein>
<feature type="binding site" evidence="11">
    <location>
        <position position="162"/>
    </location>
    <ligand>
        <name>CTP</name>
        <dbReference type="ChEBI" id="CHEBI:37563"/>
    </ligand>
</feature>
<dbReference type="Proteomes" id="UP000239047">
    <property type="component" value="Unassembled WGS sequence"/>
</dbReference>
<comment type="cofactor">
    <cofactor evidence="1 11">
        <name>Mg(2+)</name>
        <dbReference type="ChEBI" id="CHEBI:18420"/>
    </cofactor>
</comment>
<dbReference type="InterPro" id="IPR032828">
    <property type="entry name" value="PolyA_RNA-bd"/>
</dbReference>
<feature type="binding site" evidence="11">
    <location>
        <position position="159"/>
    </location>
    <ligand>
        <name>CTP</name>
        <dbReference type="ChEBI" id="CHEBI:37563"/>
    </ligand>
</feature>
<name>A0A2S5GEE3_9BACL</name>
<dbReference type="EMBL" id="PREZ01000002">
    <property type="protein sequence ID" value="PPA71243.1"/>
    <property type="molecule type" value="Genomic_DNA"/>
</dbReference>
<feature type="binding site" evidence="11">
    <location>
        <position position="29"/>
    </location>
    <ligand>
        <name>ATP</name>
        <dbReference type="ChEBI" id="CHEBI:30616"/>
    </ligand>
</feature>
<evidence type="ECO:0000256" key="1">
    <source>
        <dbReference type="ARBA" id="ARBA00001946"/>
    </source>
</evidence>
<dbReference type="GO" id="GO:0042245">
    <property type="term" value="P:RNA repair"/>
    <property type="evidence" value="ECO:0007669"/>
    <property type="project" value="UniProtKB-KW"/>
</dbReference>
<dbReference type="PANTHER" id="PTHR46173">
    <property type="entry name" value="CCA TRNA NUCLEOTIDYLTRANSFERASE 1, MITOCHONDRIAL"/>
    <property type="match status" value="1"/>
</dbReference>
<dbReference type="Gene3D" id="1.20.58.560">
    <property type="match status" value="1"/>
</dbReference>
<keyword evidence="4 11" id="KW-0548">Nucleotidyltransferase</keyword>